<name>A0A1S2MBV9_9BACI</name>
<dbReference type="STRING" id="472963.BKP45_05040"/>
<accession>A0A1S2MBV9</accession>
<dbReference type="AlphaFoldDB" id="A0A1S2MBV9"/>
<comment type="caution">
    <text evidence="5">The sequence shown here is derived from an EMBL/GenBank/DDBJ whole genome shotgun (WGS) entry which is preliminary data.</text>
</comment>
<dbReference type="CDD" id="cd06127">
    <property type="entry name" value="DEDDh"/>
    <property type="match status" value="1"/>
</dbReference>
<sequence>MLNDVVVFDVETTGLSCKSCRVIELAAVKVQNGVVVDGFNKLVKIEGELPEVITKITGITKRDLDEKGLDKNEVFTQFKSFIGNSLLVAHNAAFDLGFLHYGFKRNGLETFNNDFIDTLTISRDRHYYPHKLEDMCERYNIELKNAHRALADVIATFELLTKLHEESPVNAYLNTIGYLSKYGEPEFYPTYAKVFPTENQYEKSYSRW</sequence>
<evidence type="ECO:0000313" key="6">
    <source>
        <dbReference type="Proteomes" id="UP000180057"/>
    </source>
</evidence>
<gene>
    <name evidence="5" type="ORF">BKP45_05040</name>
</gene>
<dbReference type="OrthoDB" id="9804290at2"/>
<dbReference type="GO" id="GO:0045004">
    <property type="term" value="P:DNA replication proofreading"/>
    <property type="evidence" value="ECO:0007669"/>
    <property type="project" value="TreeGrafter"/>
</dbReference>
<dbReference type="PANTHER" id="PTHR30231:SF41">
    <property type="entry name" value="DNA POLYMERASE III SUBUNIT EPSILON"/>
    <property type="match status" value="1"/>
</dbReference>
<dbReference type="PANTHER" id="PTHR30231">
    <property type="entry name" value="DNA POLYMERASE III SUBUNIT EPSILON"/>
    <property type="match status" value="1"/>
</dbReference>
<dbReference type="NCBIfam" id="TIGR00573">
    <property type="entry name" value="dnaq"/>
    <property type="match status" value="1"/>
</dbReference>
<keyword evidence="2" id="KW-0378">Hydrolase</keyword>
<dbReference type="GO" id="GO:0003677">
    <property type="term" value="F:DNA binding"/>
    <property type="evidence" value="ECO:0007669"/>
    <property type="project" value="InterPro"/>
</dbReference>
<dbReference type="RefSeq" id="WP_071388614.1">
    <property type="nucleotide sequence ID" value="NZ_MLQS01000001.1"/>
</dbReference>
<dbReference type="GO" id="GO:0003887">
    <property type="term" value="F:DNA-directed DNA polymerase activity"/>
    <property type="evidence" value="ECO:0007669"/>
    <property type="project" value="InterPro"/>
</dbReference>
<dbReference type="GO" id="GO:0005829">
    <property type="term" value="C:cytosol"/>
    <property type="evidence" value="ECO:0007669"/>
    <property type="project" value="TreeGrafter"/>
</dbReference>
<dbReference type="SUPFAM" id="SSF53098">
    <property type="entry name" value="Ribonuclease H-like"/>
    <property type="match status" value="1"/>
</dbReference>
<reference evidence="5 6" key="1">
    <citation type="submission" date="2016-10" db="EMBL/GenBank/DDBJ databases">
        <title>Draft genome sequences of four alkaliphilic bacteria belonging to the Anaerobacillus genus.</title>
        <authorList>
            <person name="Bassil N.M."/>
            <person name="Lloyd J.R."/>
        </authorList>
    </citation>
    <scope>NUCLEOTIDE SEQUENCE [LARGE SCALE GENOMIC DNA]</scope>
    <source>
        <strain evidence="5 6">DSM 22531</strain>
    </source>
</reference>
<evidence type="ECO:0000256" key="2">
    <source>
        <dbReference type="ARBA" id="ARBA00022801"/>
    </source>
</evidence>
<dbReference type="InterPro" id="IPR012337">
    <property type="entry name" value="RNaseH-like_sf"/>
</dbReference>
<evidence type="ECO:0000313" key="5">
    <source>
        <dbReference type="EMBL" id="OIJ22044.1"/>
    </source>
</evidence>
<dbReference type="InterPro" id="IPR036397">
    <property type="entry name" value="RNaseH_sf"/>
</dbReference>
<keyword evidence="6" id="KW-1185">Reference proteome</keyword>
<feature type="domain" description="Exonuclease" evidence="4">
    <location>
        <begin position="4"/>
        <end position="169"/>
    </location>
</feature>
<keyword evidence="1" id="KW-0540">Nuclease</keyword>
<evidence type="ECO:0000256" key="1">
    <source>
        <dbReference type="ARBA" id="ARBA00022722"/>
    </source>
</evidence>
<keyword evidence="3" id="KW-0269">Exonuclease</keyword>
<dbReference type="Pfam" id="PF00929">
    <property type="entry name" value="RNase_T"/>
    <property type="match status" value="1"/>
</dbReference>
<dbReference type="Gene3D" id="3.30.420.10">
    <property type="entry name" value="Ribonuclease H-like superfamily/Ribonuclease H"/>
    <property type="match status" value="1"/>
</dbReference>
<proteinExistence type="predicted"/>
<organism evidence="5 6">
    <name type="scientific">Anaerobacillus alkalidiazotrophicus</name>
    <dbReference type="NCBI Taxonomy" id="472963"/>
    <lineage>
        <taxon>Bacteria</taxon>
        <taxon>Bacillati</taxon>
        <taxon>Bacillota</taxon>
        <taxon>Bacilli</taxon>
        <taxon>Bacillales</taxon>
        <taxon>Bacillaceae</taxon>
        <taxon>Anaerobacillus</taxon>
    </lineage>
</organism>
<protein>
    <recommendedName>
        <fullName evidence="4">Exonuclease domain-containing protein</fullName>
    </recommendedName>
</protein>
<dbReference type="FunFam" id="3.30.420.10:FF:000045">
    <property type="entry name" value="3'-5' exonuclease DinG"/>
    <property type="match status" value="1"/>
</dbReference>
<evidence type="ECO:0000256" key="3">
    <source>
        <dbReference type="ARBA" id="ARBA00022839"/>
    </source>
</evidence>
<dbReference type="InterPro" id="IPR006054">
    <property type="entry name" value="DnaQ"/>
</dbReference>
<dbReference type="InterPro" id="IPR013520">
    <property type="entry name" value="Ribonucl_H"/>
</dbReference>
<dbReference type="SMART" id="SM00479">
    <property type="entry name" value="EXOIII"/>
    <property type="match status" value="1"/>
</dbReference>
<dbReference type="Proteomes" id="UP000180057">
    <property type="component" value="Unassembled WGS sequence"/>
</dbReference>
<dbReference type="EMBL" id="MLQS01000001">
    <property type="protein sequence ID" value="OIJ22044.1"/>
    <property type="molecule type" value="Genomic_DNA"/>
</dbReference>
<dbReference type="GO" id="GO:0008408">
    <property type="term" value="F:3'-5' exonuclease activity"/>
    <property type="evidence" value="ECO:0007669"/>
    <property type="project" value="TreeGrafter"/>
</dbReference>
<evidence type="ECO:0000259" key="4">
    <source>
        <dbReference type="SMART" id="SM00479"/>
    </source>
</evidence>